<organism evidence="2 3">
    <name type="scientific">Adineta ricciae</name>
    <name type="common">Rotifer</name>
    <dbReference type="NCBI Taxonomy" id="249248"/>
    <lineage>
        <taxon>Eukaryota</taxon>
        <taxon>Metazoa</taxon>
        <taxon>Spiralia</taxon>
        <taxon>Gnathifera</taxon>
        <taxon>Rotifera</taxon>
        <taxon>Eurotatoria</taxon>
        <taxon>Bdelloidea</taxon>
        <taxon>Adinetida</taxon>
        <taxon>Adinetidae</taxon>
        <taxon>Adineta</taxon>
    </lineage>
</organism>
<accession>A0A816HN86</accession>
<feature type="region of interest" description="Disordered" evidence="1">
    <location>
        <begin position="1"/>
        <end position="49"/>
    </location>
</feature>
<feature type="non-terminal residue" evidence="2">
    <location>
        <position position="196"/>
    </location>
</feature>
<comment type="caution">
    <text evidence="2">The sequence shown here is derived from an EMBL/GenBank/DDBJ whole genome shotgun (WGS) entry which is preliminary data.</text>
</comment>
<name>A0A816HN86_ADIRI</name>
<keyword evidence="3" id="KW-1185">Reference proteome</keyword>
<dbReference type="Proteomes" id="UP000663828">
    <property type="component" value="Unassembled WGS sequence"/>
</dbReference>
<gene>
    <name evidence="2" type="ORF">XAT740_LOCUS63113</name>
</gene>
<evidence type="ECO:0000313" key="3">
    <source>
        <dbReference type="Proteomes" id="UP000663828"/>
    </source>
</evidence>
<reference evidence="2" key="1">
    <citation type="submission" date="2021-02" db="EMBL/GenBank/DDBJ databases">
        <authorList>
            <person name="Nowell W R."/>
        </authorList>
    </citation>
    <scope>NUCLEOTIDE SEQUENCE</scope>
</reference>
<proteinExistence type="predicted"/>
<evidence type="ECO:0000313" key="2">
    <source>
        <dbReference type="EMBL" id="CAF1689019.1"/>
    </source>
</evidence>
<evidence type="ECO:0000256" key="1">
    <source>
        <dbReference type="SAM" id="MobiDB-lite"/>
    </source>
</evidence>
<dbReference type="EMBL" id="CAJNOR010018845">
    <property type="protein sequence ID" value="CAF1689019.1"/>
    <property type="molecule type" value="Genomic_DNA"/>
</dbReference>
<protein>
    <submittedName>
        <fullName evidence="2">Uncharacterized protein</fullName>
    </submittedName>
</protein>
<dbReference type="AlphaFoldDB" id="A0A816HN86"/>
<sequence>MGIGSSRKWSLHHGEKLSFGAQRSPSEEKHRGSLFRRRRSVPTASATLPTMVQPISHRALYGSYSGMRPIAPAYQPMQPMSPSFLPMRYNNYSSPSYAQPQPMMMQAQRAASAMPASYMALPSPSMSTPYIQPAQVPIQQAPVQPAYSNVPVQPQIPGSMSGGTGSYPLSYPSQPGRLLTDWTGGGKISPGFLGPP</sequence>